<keyword evidence="1" id="KW-0472">Membrane</keyword>
<feature type="transmembrane region" description="Helical" evidence="1">
    <location>
        <begin position="6"/>
        <end position="25"/>
    </location>
</feature>
<evidence type="ECO:0000256" key="1">
    <source>
        <dbReference type="SAM" id="Phobius"/>
    </source>
</evidence>
<feature type="transmembrane region" description="Helical" evidence="1">
    <location>
        <begin position="248"/>
        <end position="269"/>
    </location>
</feature>
<sequence>MTMIQVVLFSILAGAAYALDGVVYRYGTRVNLNSRQVFLPIAGLSALFFLLAARHESAPLWLFVLAGTAGLSQYVMIWTIQFALRRGPLTPMWCALMLCFVPVILYAAIFLGEPLRIPHILALLAAAGAVAAAARSNTETSEAQGGRPRIGWGYIAILLLLVGLNGFSNIALKLASAVGDGSVFAGAENIYMAVFFGTPAIAVALEFAIGKGWPKPSWTLLGTTVIGAGGCSVGMGLLSLVVTAPAALVYTAMNSASILTAGVLSAWWFREKRSPAWYAMIVLSVAAIALGNL</sequence>
<feature type="transmembrane region" description="Helical" evidence="1">
    <location>
        <begin position="276"/>
        <end position="292"/>
    </location>
</feature>
<proteinExistence type="predicted"/>
<keyword evidence="1" id="KW-1133">Transmembrane helix</keyword>
<keyword evidence="1" id="KW-0812">Transmembrane</keyword>
<dbReference type="InterPro" id="IPR037185">
    <property type="entry name" value="EmrE-like"/>
</dbReference>
<feature type="transmembrane region" description="Helical" evidence="1">
    <location>
        <begin position="117"/>
        <end position="138"/>
    </location>
</feature>
<evidence type="ECO:0000313" key="2">
    <source>
        <dbReference type="EMBL" id="MPM54706.1"/>
    </source>
</evidence>
<feature type="transmembrane region" description="Helical" evidence="1">
    <location>
        <begin position="37"/>
        <end position="54"/>
    </location>
</feature>
<gene>
    <name evidence="2" type="ORF">SDC9_101485</name>
</gene>
<reference evidence="2" key="1">
    <citation type="submission" date="2019-08" db="EMBL/GenBank/DDBJ databases">
        <authorList>
            <person name="Kucharzyk K."/>
            <person name="Murdoch R.W."/>
            <person name="Higgins S."/>
            <person name="Loffler F."/>
        </authorList>
    </citation>
    <scope>NUCLEOTIDE SEQUENCE</scope>
</reference>
<name>A0A645AP75_9ZZZZ</name>
<feature type="transmembrane region" description="Helical" evidence="1">
    <location>
        <begin position="92"/>
        <end position="111"/>
    </location>
</feature>
<dbReference type="EMBL" id="VSSQ01014924">
    <property type="protein sequence ID" value="MPM54706.1"/>
    <property type="molecule type" value="Genomic_DNA"/>
</dbReference>
<feature type="transmembrane region" description="Helical" evidence="1">
    <location>
        <begin position="150"/>
        <end position="170"/>
    </location>
</feature>
<evidence type="ECO:0008006" key="3">
    <source>
        <dbReference type="Google" id="ProtNLM"/>
    </source>
</evidence>
<dbReference type="AlphaFoldDB" id="A0A645AP75"/>
<feature type="transmembrane region" description="Helical" evidence="1">
    <location>
        <begin position="220"/>
        <end position="242"/>
    </location>
</feature>
<feature type="transmembrane region" description="Helical" evidence="1">
    <location>
        <begin position="60"/>
        <end position="80"/>
    </location>
</feature>
<organism evidence="2">
    <name type="scientific">bioreactor metagenome</name>
    <dbReference type="NCBI Taxonomy" id="1076179"/>
    <lineage>
        <taxon>unclassified sequences</taxon>
        <taxon>metagenomes</taxon>
        <taxon>ecological metagenomes</taxon>
    </lineage>
</organism>
<accession>A0A645AP75</accession>
<comment type="caution">
    <text evidence="2">The sequence shown here is derived from an EMBL/GenBank/DDBJ whole genome shotgun (WGS) entry which is preliminary data.</text>
</comment>
<feature type="transmembrane region" description="Helical" evidence="1">
    <location>
        <begin position="190"/>
        <end position="208"/>
    </location>
</feature>
<protein>
    <recommendedName>
        <fullName evidence="3">EamA domain-containing protein</fullName>
    </recommendedName>
</protein>
<dbReference type="SUPFAM" id="SSF103481">
    <property type="entry name" value="Multidrug resistance efflux transporter EmrE"/>
    <property type="match status" value="2"/>
</dbReference>